<feature type="domain" description="Molybdopterin cofactor biosynthesis C (MoaC)" evidence="7">
    <location>
        <begin position="15"/>
        <end position="152"/>
    </location>
</feature>
<evidence type="ECO:0000259" key="7">
    <source>
        <dbReference type="Pfam" id="PF01967"/>
    </source>
</evidence>
<dbReference type="PANTHER" id="PTHR22960">
    <property type="entry name" value="MOLYBDOPTERIN COFACTOR SYNTHESIS PROTEIN A"/>
    <property type="match status" value="1"/>
</dbReference>
<dbReference type="NCBIfam" id="NF006870">
    <property type="entry name" value="PRK09364.1"/>
    <property type="match status" value="1"/>
</dbReference>
<dbReference type="InterPro" id="IPR023045">
    <property type="entry name" value="MoaC"/>
</dbReference>
<dbReference type="OrthoDB" id="9794429at2"/>
<comment type="subunit">
    <text evidence="6">Homohexamer; trimer of dimers.</text>
</comment>
<dbReference type="InterPro" id="IPR036522">
    <property type="entry name" value="MoaC_sf"/>
</dbReference>
<evidence type="ECO:0000313" key="9">
    <source>
        <dbReference type="Proteomes" id="UP000285120"/>
    </source>
</evidence>
<dbReference type="SUPFAM" id="SSF55040">
    <property type="entry name" value="Molybdenum cofactor biosynthesis protein C, MoaC"/>
    <property type="match status" value="1"/>
</dbReference>
<evidence type="ECO:0000256" key="6">
    <source>
        <dbReference type="HAMAP-Rule" id="MF_01224"/>
    </source>
</evidence>
<dbReference type="InterPro" id="IPR002820">
    <property type="entry name" value="Mopterin_CF_biosynth-C_dom"/>
</dbReference>
<dbReference type="InterPro" id="IPR047594">
    <property type="entry name" value="MoaC_bact/euk"/>
</dbReference>
<evidence type="ECO:0000256" key="4">
    <source>
        <dbReference type="ARBA" id="ARBA00023150"/>
    </source>
</evidence>
<sequence>MDEFTHYNESGRARMVDISEKTETSRSATAQSIVHLSDELYEAIEKQQLKKGDPLQTAQLAGIMGAKKTSDIIPMCHPIALQGTDLEFAYQQAEEGWELHIRATVKCKGNTGVEMEALTAATTAALTFYDMCKAVDKGMIIKETKLLRKTGGKSGDYQAR</sequence>
<comment type="catalytic activity">
    <reaction evidence="1 6">
        <text>(8S)-3',8-cyclo-7,8-dihydroguanosine 5'-triphosphate = cyclic pyranopterin phosphate + diphosphate</text>
        <dbReference type="Rhea" id="RHEA:49580"/>
        <dbReference type="ChEBI" id="CHEBI:33019"/>
        <dbReference type="ChEBI" id="CHEBI:59648"/>
        <dbReference type="ChEBI" id="CHEBI:131766"/>
        <dbReference type="EC" id="4.6.1.17"/>
    </reaction>
</comment>
<dbReference type="NCBIfam" id="TIGR00581">
    <property type="entry name" value="moaC"/>
    <property type="match status" value="1"/>
</dbReference>
<dbReference type="Proteomes" id="UP000285120">
    <property type="component" value="Unassembled WGS sequence"/>
</dbReference>
<dbReference type="AlphaFoldDB" id="A0A419V4F9"/>
<comment type="caution">
    <text evidence="8">The sequence shown here is derived from an EMBL/GenBank/DDBJ whole genome shotgun (WGS) entry which is preliminary data.</text>
</comment>
<accession>A0A419V4F9</accession>
<proteinExistence type="inferred from homology"/>
<comment type="function">
    <text evidence="6">Catalyzes the conversion of (8S)-3',8-cyclo-7,8-dihydroguanosine 5'-triphosphate to cyclic pyranopterin monophosphate (cPMP).</text>
</comment>
<dbReference type="GO" id="GO:0061799">
    <property type="term" value="F:cyclic pyranopterin monophosphate synthase activity"/>
    <property type="evidence" value="ECO:0007669"/>
    <property type="project" value="UniProtKB-UniRule"/>
</dbReference>
<dbReference type="CDD" id="cd01420">
    <property type="entry name" value="MoaC_PE"/>
    <property type="match status" value="1"/>
</dbReference>
<keyword evidence="9" id="KW-1185">Reference proteome</keyword>
<organism evidence="8 9">
    <name type="scientific">Sinobaca qinghaiensis</name>
    <dbReference type="NCBI Taxonomy" id="342944"/>
    <lineage>
        <taxon>Bacteria</taxon>
        <taxon>Bacillati</taxon>
        <taxon>Bacillota</taxon>
        <taxon>Bacilli</taxon>
        <taxon>Bacillales</taxon>
        <taxon>Sporolactobacillaceae</taxon>
        <taxon>Sinobaca</taxon>
    </lineage>
</organism>
<dbReference type="InterPro" id="IPR050105">
    <property type="entry name" value="MoCo_biosynth_MoaA/MoaC"/>
</dbReference>
<evidence type="ECO:0000256" key="2">
    <source>
        <dbReference type="ARBA" id="ARBA00005046"/>
    </source>
</evidence>
<evidence type="ECO:0000256" key="1">
    <source>
        <dbReference type="ARBA" id="ARBA00001637"/>
    </source>
</evidence>
<evidence type="ECO:0000313" key="8">
    <source>
        <dbReference type="EMBL" id="RKD73409.1"/>
    </source>
</evidence>
<keyword evidence="5 6" id="KW-0456">Lyase</keyword>
<comment type="similarity">
    <text evidence="6">Belongs to the MoaC family.</text>
</comment>
<reference evidence="8 9" key="1">
    <citation type="submission" date="2018-09" db="EMBL/GenBank/DDBJ databases">
        <title>Genomic Encyclopedia of Archaeal and Bacterial Type Strains, Phase II (KMG-II): from individual species to whole genera.</title>
        <authorList>
            <person name="Goeker M."/>
        </authorList>
    </citation>
    <scope>NUCLEOTIDE SEQUENCE [LARGE SCALE GENOMIC DNA]</scope>
    <source>
        <strain evidence="8 9">DSM 17008</strain>
    </source>
</reference>
<protein>
    <recommendedName>
        <fullName evidence="3 6">Cyclic pyranopterin monophosphate synthase</fullName>
        <ecNumber evidence="3 6">4.6.1.17</ecNumber>
    </recommendedName>
    <alternativeName>
        <fullName evidence="6">Molybdenum cofactor biosynthesis protein C</fullName>
    </alternativeName>
</protein>
<evidence type="ECO:0000256" key="5">
    <source>
        <dbReference type="ARBA" id="ARBA00023239"/>
    </source>
</evidence>
<gene>
    <name evidence="6" type="primary">moaC</name>
    <name evidence="8" type="ORF">ATL39_1702</name>
</gene>
<dbReference type="HAMAP" id="MF_01224_B">
    <property type="entry name" value="MoaC_B"/>
    <property type="match status" value="1"/>
</dbReference>
<feature type="binding site" evidence="6">
    <location>
        <begin position="75"/>
        <end position="77"/>
    </location>
    <ligand>
        <name>substrate</name>
    </ligand>
</feature>
<dbReference type="GO" id="GO:0006777">
    <property type="term" value="P:Mo-molybdopterin cofactor biosynthetic process"/>
    <property type="evidence" value="ECO:0007669"/>
    <property type="project" value="UniProtKB-UniRule"/>
</dbReference>
<dbReference type="EC" id="4.6.1.17" evidence="3 6"/>
<dbReference type="Pfam" id="PF01967">
    <property type="entry name" value="MoaC"/>
    <property type="match status" value="1"/>
</dbReference>
<name>A0A419V4F9_9BACL</name>
<dbReference type="UniPathway" id="UPA00344"/>
<keyword evidence="4 6" id="KW-0501">Molybdenum cofactor biosynthesis</keyword>
<dbReference type="EMBL" id="RAPK01000008">
    <property type="protein sequence ID" value="RKD73409.1"/>
    <property type="molecule type" value="Genomic_DNA"/>
</dbReference>
<feature type="active site" evidence="6">
    <location>
        <position position="130"/>
    </location>
</feature>
<feature type="binding site" evidence="6">
    <location>
        <begin position="115"/>
        <end position="116"/>
    </location>
    <ligand>
        <name>substrate</name>
    </ligand>
</feature>
<dbReference type="Gene3D" id="3.30.70.640">
    <property type="entry name" value="Molybdopterin cofactor biosynthesis C (MoaC) domain"/>
    <property type="match status" value="1"/>
</dbReference>
<evidence type="ECO:0000256" key="3">
    <source>
        <dbReference type="ARBA" id="ARBA00012575"/>
    </source>
</evidence>
<dbReference type="RefSeq" id="WP_120192904.1">
    <property type="nucleotide sequence ID" value="NZ_RAPK01000008.1"/>
</dbReference>
<comment type="pathway">
    <text evidence="2 6">Cofactor biosynthesis; molybdopterin biosynthesis.</text>
</comment>